<name>A0A132HIS5_9BURK</name>
<protein>
    <submittedName>
        <fullName evidence="1">Uncharacterized protein</fullName>
    </submittedName>
</protein>
<dbReference type="EMBL" id="CP037900">
    <property type="protein sequence ID" value="QBP09183.1"/>
    <property type="molecule type" value="Genomic_DNA"/>
</dbReference>
<organism evidence="1 2">
    <name type="scientific">Cupriavidus metallidurans</name>
    <dbReference type="NCBI Taxonomy" id="119219"/>
    <lineage>
        <taxon>Bacteria</taxon>
        <taxon>Pseudomonadati</taxon>
        <taxon>Pseudomonadota</taxon>
        <taxon>Betaproteobacteria</taxon>
        <taxon>Burkholderiales</taxon>
        <taxon>Burkholderiaceae</taxon>
        <taxon>Cupriavidus</taxon>
    </lineage>
</organism>
<dbReference type="AlphaFoldDB" id="A0A132HIS5"/>
<dbReference type="Proteomes" id="UP000253772">
    <property type="component" value="Chromosome c1"/>
</dbReference>
<dbReference type="RefSeq" id="WP_008649303.1">
    <property type="nucleotide sequence ID" value="NZ_CP026544.1"/>
</dbReference>
<reference evidence="1 2" key="1">
    <citation type="submission" date="2019-03" db="EMBL/GenBank/DDBJ databases">
        <title>Comparative insights into the high quality Complete genome sequence of highly metal resistant Cupriavidus metallidurans strain BS1 isolated from a gold-copper mine.</title>
        <authorList>
            <person name="Mazhar H.S."/>
            <person name="Rensing C."/>
        </authorList>
    </citation>
    <scope>NUCLEOTIDE SEQUENCE [LARGE SCALE GENOMIC DNA]</scope>
    <source>
        <strain evidence="1 2">BS1</strain>
    </source>
</reference>
<sequence length="73" mass="7311">MVSQFEYGGYAVVARAVPHAGGGFAGVLTIADAFGEPGGPTFETETGTAHSPEAALALAEAEAMRTIDAGEVN</sequence>
<evidence type="ECO:0000313" key="2">
    <source>
        <dbReference type="Proteomes" id="UP000253772"/>
    </source>
</evidence>
<proteinExistence type="predicted"/>
<accession>A0A132HIS5</accession>
<dbReference type="OMA" id="MERQFEY"/>
<dbReference type="OrthoDB" id="8968003at2"/>
<dbReference type="GeneID" id="60821881"/>
<gene>
    <name evidence="1" type="ORF">DDF84_005110</name>
</gene>
<evidence type="ECO:0000313" key="1">
    <source>
        <dbReference type="EMBL" id="QBP09183.1"/>
    </source>
</evidence>